<dbReference type="OrthoDB" id="4315262at2"/>
<gene>
    <name evidence="2" type="ordered locus">Sfla_1373</name>
</gene>
<dbReference type="KEGG" id="sfa:Sfla_1373"/>
<proteinExistence type="predicted"/>
<evidence type="ECO:0000313" key="3">
    <source>
        <dbReference type="Proteomes" id="UP000002066"/>
    </source>
</evidence>
<evidence type="ECO:0000256" key="1">
    <source>
        <dbReference type="SAM" id="MobiDB-lite"/>
    </source>
</evidence>
<accession>A0A8D3WHM6</accession>
<organism evidence="2 3">
    <name type="scientific">Streptomyces pratensis (strain ATCC 33331 / IAF-45CD)</name>
    <dbReference type="NCBI Taxonomy" id="591167"/>
    <lineage>
        <taxon>Bacteria</taxon>
        <taxon>Bacillati</taxon>
        <taxon>Actinomycetota</taxon>
        <taxon>Actinomycetes</taxon>
        <taxon>Kitasatosporales</taxon>
        <taxon>Streptomycetaceae</taxon>
        <taxon>Streptomyces</taxon>
    </lineage>
</organism>
<sequence length="77" mass="8283">MIRELPAHAVHRSPDGDGITERGEARCGLRVSGTGRGLPDEAPDEPCHLSLNADRVFREDEAPGAPERSHVMPCARG</sequence>
<dbReference type="AlphaFoldDB" id="A0A8D3WHM6"/>
<reference evidence="2 3" key="1">
    <citation type="submission" date="2011-01" db="EMBL/GenBank/DDBJ databases">
        <title>Complete sequence of chromosome of Streptomyces flavogriseus ATCC 33331.</title>
        <authorList>
            <consortium name="US DOE Joint Genome Institute"/>
            <person name="Lucas S."/>
            <person name="Copeland A."/>
            <person name="Lapidus A."/>
            <person name="Cheng J.-F."/>
            <person name="Goodwin L."/>
            <person name="Pitluck S."/>
            <person name="Davenport K."/>
            <person name="Detter J.C."/>
            <person name="Han C."/>
            <person name="Tapia R."/>
            <person name="Land M."/>
            <person name="Hauser L."/>
            <person name="Kyrpides N."/>
            <person name="Ivanova N."/>
            <person name="Ovchinnikova G."/>
            <person name="Pagani I."/>
            <person name="Brumm P."/>
            <person name="Mead D."/>
            <person name="Woyke T."/>
        </authorList>
    </citation>
    <scope>NUCLEOTIDE SEQUENCE [LARGE SCALE GENOMIC DNA]</scope>
    <source>
        <strain evidence="3">ATCC 33331 / IAF-45CD</strain>
    </source>
</reference>
<protein>
    <submittedName>
        <fullName evidence="2">Uncharacterized protein</fullName>
    </submittedName>
</protein>
<name>A0A8D3WHM6_STRFA</name>
<feature type="region of interest" description="Disordered" evidence="1">
    <location>
        <begin position="1"/>
        <end position="24"/>
    </location>
</feature>
<evidence type="ECO:0000313" key="2">
    <source>
        <dbReference type="EMBL" id="ADW02813.1"/>
    </source>
</evidence>
<dbReference type="EMBL" id="CP002475">
    <property type="protein sequence ID" value="ADW02813.1"/>
    <property type="molecule type" value="Genomic_DNA"/>
</dbReference>
<dbReference type="Proteomes" id="UP000002066">
    <property type="component" value="Chromosome"/>
</dbReference>